<evidence type="ECO:0000313" key="1">
    <source>
        <dbReference type="EMBL" id="MCG7980981.1"/>
    </source>
</evidence>
<proteinExistence type="predicted"/>
<evidence type="ECO:0000313" key="2">
    <source>
        <dbReference type="Proteomes" id="UP000886674"/>
    </source>
</evidence>
<reference evidence="1" key="1">
    <citation type="journal article" date="2021" name="Proc. Natl. Acad. Sci. U.S.A.">
        <title>Global biogeography of chemosynthetic symbionts reveals both localized and globally distributed symbiont groups. .</title>
        <authorList>
            <person name="Osvatic J.T."/>
            <person name="Wilkins L.G.E."/>
            <person name="Leibrecht L."/>
            <person name="Leray M."/>
            <person name="Zauner S."/>
            <person name="Polzin J."/>
            <person name="Camacho Y."/>
            <person name="Gros O."/>
            <person name="van Gils J.A."/>
            <person name="Eisen J.A."/>
            <person name="Petersen J.M."/>
            <person name="Yuen B."/>
        </authorList>
    </citation>
    <scope>NUCLEOTIDE SEQUENCE</scope>
    <source>
        <strain evidence="1">MAGclacostrist055</strain>
    </source>
</reference>
<accession>A0A9E4TVJ8</accession>
<comment type="caution">
    <text evidence="1">The sequence shown here is derived from an EMBL/GenBank/DDBJ whole genome shotgun (WGS) entry which is preliminary data.</text>
</comment>
<sequence length="111" mass="12712">MAKFRVLKSKNIDAADGKRVAHIEYEVLEGVLLPGDVFRLYETHHYTNFQIIELQESYFVASPYLFYDGWYEGAELDTDNLLSGRKHGYSGAGKNLYTNEAIESLNKEGDR</sequence>
<dbReference type="AlphaFoldDB" id="A0A9E4TVJ8"/>
<dbReference type="EMBL" id="JAEPCR010000182">
    <property type="protein sequence ID" value="MCG7980981.1"/>
    <property type="molecule type" value="Genomic_DNA"/>
</dbReference>
<protein>
    <submittedName>
        <fullName evidence="1">Uncharacterized protein</fullName>
    </submittedName>
</protein>
<gene>
    <name evidence="1" type="ORF">JAY77_22900</name>
</gene>
<name>A0A9E4TVJ8_9GAMM</name>
<organism evidence="1 2">
    <name type="scientific">Candidatus Thiodiazotropha taylori</name>
    <dbReference type="NCBI Taxonomy" id="2792791"/>
    <lineage>
        <taxon>Bacteria</taxon>
        <taxon>Pseudomonadati</taxon>
        <taxon>Pseudomonadota</taxon>
        <taxon>Gammaproteobacteria</taxon>
        <taxon>Chromatiales</taxon>
        <taxon>Sedimenticolaceae</taxon>
        <taxon>Candidatus Thiodiazotropha</taxon>
    </lineage>
</organism>
<dbReference type="Proteomes" id="UP000886674">
    <property type="component" value="Unassembled WGS sequence"/>
</dbReference>